<sequence>MDGEGWAVEFVGKARVAEPGPELHARLGALPGTVNAAPYDPVYLRIEPQFVTRNRLTGVDEPGWGATRDPG</sequence>
<evidence type="ECO:0000313" key="1">
    <source>
        <dbReference type="EMBL" id="MCQ4083200.1"/>
    </source>
</evidence>
<evidence type="ECO:0008006" key="3">
    <source>
        <dbReference type="Google" id="ProtNLM"/>
    </source>
</evidence>
<organism evidence="1 2">
    <name type="scientific">Streptomyces humicola</name>
    <dbReference type="NCBI Taxonomy" id="2953240"/>
    <lineage>
        <taxon>Bacteria</taxon>
        <taxon>Bacillati</taxon>
        <taxon>Actinomycetota</taxon>
        <taxon>Actinomycetes</taxon>
        <taxon>Kitasatosporales</taxon>
        <taxon>Streptomycetaceae</taxon>
        <taxon>Streptomyces</taxon>
    </lineage>
</organism>
<comment type="caution">
    <text evidence="1">The sequence shown here is derived from an EMBL/GenBank/DDBJ whole genome shotgun (WGS) entry which is preliminary data.</text>
</comment>
<gene>
    <name evidence="1" type="ORF">NGB36_21990</name>
</gene>
<proteinExistence type="predicted"/>
<protein>
    <recommendedName>
        <fullName evidence="3">Pyridoxamine 5'-phosphate oxidase putative domain-containing protein</fullName>
    </recommendedName>
</protein>
<reference evidence="1" key="1">
    <citation type="submission" date="2022-06" db="EMBL/GenBank/DDBJ databases">
        <title>Draft genome sequence of Streptomyces sp. RB6PN25 isolated from peat swamp forest in Thailand.</title>
        <authorList>
            <person name="Duangmal K."/>
            <person name="Klaysubun C."/>
        </authorList>
    </citation>
    <scope>NUCLEOTIDE SEQUENCE</scope>
    <source>
        <strain evidence="1">RB6PN25</strain>
    </source>
</reference>
<dbReference type="EMBL" id="JANFNG010000019">
    <property type="protein sequence ID" value="MCQ4083200.1"/>
    <property type="molecule type" value="Genomic_DNA"/>
</dbReference>
<dbReference type="Proteomes" id="UP001057702">
    <property type="component" value="Unassembled WGS sequence"/>
</dbReference>
<keyword evidence="2" id="KW-1185">Reference proteome</keyword>
<dbReference type="RefSeq" id="WP_255922127.1">
    <property type="nucleotide sequence ID" value="NZ_JANFNG010000019.1"/>
</dbReference>
<evidence type="ECO:0000313" key="2">
    <source>
        <dbReference type="Proteomes" id="UP001057702"/>
    </source>
</evidence>
<accession>A0ABT1Q1M9</accession>
<name>A0ABT1Q1M9_9ACTN</name>